<dbReference type="Pfam" id="PF13837">
    <property type="entry name" value="Myb_DNA-bind_4"/>
    <property type="match status" value="1"/>
</dbReference>
<sequence length="297" mass="34310">MDHNGSRHRFFLHQQYQVDNGDSLDVSLDPPQCNSPIITRTPSPSPETSGNLIWATKTSSEGKKKSKTSDWTEEETSDTLKLWGPKYDKLRSASNKERVTIWKDIFVAYKEKYPDSKRTLPQVKKRIQNLEYEYKLLKQRSQLTSEVEFKKIKEGILYFDFLDDMMGHRDSVDLSKMAIEGSSTFASEDSSNTSPSPQLQESGNGTEENLDNELQAAMGMKRKATDKSARKGKKRHDEQQTKWHTSFLQLMERSLEQDSTRFERSTEMLRESQRNQMEQTNAILAGFKDIFKDLVSK</sequence>
<feature type="domain" description="Myb/SANT-like DNA-binding" evidence="2">
    <location>
        <begin position="70"/>
        <end position="148"/>
    </location>
</feature>
<dbReference type="PANTHER" id="PTHR31307:SF4">
    <property type="entry name" value="TRIHELIX TRANSCRIPTION FACTOR ASIL2"/>
    <property type="match status" value="1"/>
</dbReference>
<dbReference type="PANTHER" id="PTHR31307">
    <property type="entry name" value="TRIHELIX TRANSCRIPTION FACTOR ASIL2"/>
    <property type="match status" value="1"/>
</dbReference>
<feature type="region of interest" description="Disordered" evidence="1">
    <location>
        <begin position="183"/>
        <end position="207"/>
    </location>
</feature>
<feature type="compositionally biased region" description="Low complexity" evidence="1">
    <location>
        <begin position="35"/>
        <end position="49"/>
    </location>
</feature>
<dbReference type="Proteomes" id="UP001159427">
    <property type="component" value="Unassembled WGS sequence"/>
</dbReference>
<evidence type="ECO:0000313" key="4">
    <source>
        <dbReference type="Proteomes" id="UP001159427"/>
    </source>
</evidence>
<gene>
    <name evidence="3" type="ORF">PEVE_00030549</name>
</gene>
<feature type="region of interest" description="Disordered" evidence="1">
    <location>
        <begin position="35"/>
        <end position="71"/>
    </location>
</feature>
<protein>
    <recommendedName>
        <fullName evidence="2">Myb/SANT-like DNA-binding domain-containing protein</fullName>
    </recommendedName>
</protein>
<feature type="region of interest" description="Disordered" evidence="1">
    <location>
        <begin position="220"/>
        <end position="243"/>
    </location>
</feature>
<evidence type="ECO:0000259" key="2">
    <source>
        <dbReference type="Pfam" id="PF13837"/>
    </source>
</evidence>
<comment type="caution">
    <text evidence="3">The sequence shown here is derived from an EMBL/GenBank/DDBJ whole genome shotgun (WGS) entry which is preliminary data.</text>
</comment>
<feature type="compositionally biased region" description="Basic and acidic residues" evidence="1">
    <location>
        <begin position="223"/>
        <end position="241"/>
    </location>
</feature>
<evidence type="ECO:0000256" key="1">
    <source>
        <dbReference type="SAM" id="MobiDB-lite"/>
    </source>
</evidence>
<dbReference type="EMBL" id="CALNXI010004323">
    <property type="protein sequence ID" value="CAH3195555.1"/>
    <property type="molecule type" value="Genomic_DNA"/>
</dbReference>
<evidence type="ECO:0000313" key="3">
    <source>
        <dbReference type="EMBL" id="CAH3195555.1"/>
    </source>
</evidence>
<keyword evidence="4" id="KW-1185">Reference proteome</keyword>
<feature type="compositionally biased region" description="Basic and acidic residues" evidence="1">
    <location>
        <begin position="60"/>
        <end position="70"/>
    </location>
</feature>
<accession>A0ABN8SZF3</accession>
<dbReference type="InterPro" id="IPR044822">
    <property type="entry name" value="Myb_DNA-bind_4"/>
</dbReference>
<organism evidence="3 4">
    <name type="scientific">Porites evermanni</name>
    <dbReference type="NCBI Taxonomy" id="104178"/>
    <lineage>
        <taxon>Eukaryota</taxon>
        <taxon>Metazoa</taxon>
        <taxon>Cnidaria</taxon>
        <taxon>Anthozoa</taxon>
        <taxon>Hexacorallia</taxon>
        <taxon>Scleractinia</taxon>
        <taxon>Fungiina</taxon>
        <taxon>Poritidae</taxon>
        <taxon>Porites</taxon>
    </lineage>
</organism>
<proteinExistence type="predicted"/>
<name>A0ABN8SZF3_9CNID</name>
<reference evidence="3 4" key="1">
    <citation type="submission" date="2022-05" db="EMBL/GenBank/DDBJ databases">
        <authorList>
            <consortium name="Genoscope - CEA"/>
            <person name="William W."/>
        </authorList>
    </citation>
    <scope>NUCLEOTIDE SEQUENCE [LARGE SCALE GENOMIC DNA]</scope>
</reference>
<dbReference type="InterPro" id="IPR044823">
    <property type="entry name" value="ASIL1/2-like"/>
</dbReference>